<evidence type="ECO:0000313" key="1">
    <source>
        <dbReference type="EMBL" id="KAH3714773.1"/>
    </source>
</evidence>
<reference evidence="1" key="2">
    <citation type="submission" date="2020-11" db="EMBL/GenBank/DDBJ databases">
        <authorList>
            <person name="McCartney M.A."/>
            <person name="Auch B."/>
            <person name="Kono T."/>
            <person name="Mallez S."/>
            <person name="Becker A."/>
            <person name="Gohl D.M."/>
            <person name="Silverstein K.A.T."/>
            <person name="Koren S."/>
            <person name="Bechman K.B."/>
            <person name="Herman A."/>
            <person name="Abrahante J.E."/>
            <person name="Garbe J."/>
        </authorList>
    </citation>
    <scope>NUCLEOTIDE SEQUENCE</scope>
    <source>
        <strain evidence="1">Duluth1</strain>
        <tissue evidence="1">Whole animal</tissue>
    </source>
</reference>
<proteinExistence type="predicted"/>
<protein>
    <submittedName>
        <fullName evidence="1">Uncharacterized protein</fullName>
    </submittedName>
</protein>
<dbReference type="Proteomes" id="UP000828390">
    <property type="component" value="Unassembled WGS sequence"/>
</dbReference>
<sequence>MASTVVTSRRPDPRDGFHSTLSVLSTAAPGHFYKANPSKFWTAQCLPRTSSMLVSPLSRCSCPTPF</sequence>
<gene>
    <name evidence="1" type="ORF">DPMN_057473</name>
</gene>
<name>A0A9D4C015_DREPO</name>
<accession>A0A9D4C015</accession>
<comment type="caution">
    <text evidence="1">The sequence shown here is derived from an EMBL/GenBank/DDBJ whole genome shotgun (WGS) entry which is preliminary data.</text>
</comment>
<reference evidence="1" key="1">
    <citation type="journal article" date="2019" name="bioRxiv">
        <title>The Genome of the Zebra Mussel, Dreissena polymorpha: A Resource for Invasive Species Research.</title>
        <authorList>
            <person name="McCartney M.A."/>
            <person name="Auch B."/>
            <person name="Kono T."/>
            <person name="Mallez S."/>
            <person name="Zhang Y."/>
            <person name="Obille A."/>
            <person name="Becker A."/>
            <person name="Abrahante J.E."/>
            <person name="Garbe J."/>
            <person name="Badalamenti J.P."/>
            <person name="Herman A."/>
            <person name="Mangelson H."/>
            <person name="Liachko I."/>
            <person name="Sullivan S."/>
            <person name="Sone E.D."/>
            <person name="Koren S."/>
            <person name="Silverstein K.A.T."/>
            <person name="Beckman K.B."/>
            <person name="Gohl D.M."/>
        </authorList>
    </citation>
    <scope>NUCLEOTIDE SEQUENCE</scope>
    <source>
        <strain evidence="1">Duluth1</strain>
        <tissue evidence="1">Whole animal</tissue>
    </source>
</reference>
<organism evidence="1 2">
    <name type="scientific">Dreissena polymorpha</name>
    <name type="common">Zebra mussel</name>
    <name type="synonym">Mytilus polymorpha</name>
    <dbReference type="NCBI Taxonomy" id="45954"/>
    <lineage>
        <taxon>Eukaryota</taxon>
        <taxon>Metazoa</taxon>
        <taxon>Spiralia</taxon>
        <taxon>Lophotrochozoa</taxon>
        <taxon>Mollusca</taxon>
        <taxon>Bivalvia</taxon>
        <taxon>Autobranchia</taxon>
        <taxon>Heteroconchia</taxon>
        <taxon>Euheterodonta</taxon>
        <taxon>Imparidentia</taxon>
        <taxon>Neoheterodontei</taxon>
        <taxon>Myida</taxon>
        <taxon>Dreissenoidea</taxon>
        <taxon>Dreissenidae</taxon>
        <taxon>Dreissena</taxon>
    </lineage>
</organism>
<keyword evidence="2" id="KW-1185">Reference proteome</keyword>
<dbReference type="AlphaFoldDB" id="A0A9D4C015"/>
<dbReference type="EMBL" id="JAIWYP010000013">
    <property type="protein sequence ID" value="KAH3714773.1"/>
    <property type="molecule type" value="Genomic_DNA"/>
</dbReference>
<evidence type="ECO:0000313" key="2">
    <source>
        <dbReference type="Proteomes" id="UP000828390"/>
    </source>
</evidence>